<keyword evidence="2" id="KW-0812">Transmembrane</keyword>
<dbReference type="EMBL" id="BAAAYN010000043">
    <property type="protein sequence ID" value="GAA3393676.1"/>
    <property type="molecule type" value="Genomic_DNA"/>
</dbReference>
<feature type="compositionally biased region" description="Pro residues" evidence="1">
    <location>
        <begin position="365"/>
        <end position="375"/>
    </location>
</feature>
<proteinExistence type="predicted"/>
<keyword evidence="2" id="KW-1133">Transmembrane helix</keyword>
<comment type="caution">
    <text evidence="4">The sequence shown here is derived from an EMBL/GenBank/DDBJ whole genome shotgun (WGS) entry which is preliminary data.</text>
</comment>
<protein>
    <recommendedName>
        <fullName evidence="3">Acyltransferase 3 domain-containing protein</fullName>
    </recommendedName>
</protein>
<feature type="transmembrane region" description="Helical" evidence="2">
    <location>
        <begin position="81"/>
        <end position="98"/>
    </location>
</feature>
<dbReference type="Pfam" id="PF01757">
    <property type="entry name" value="Acyl_transf_3"/>
    <property type="match status" value="1"/>
</dbReference>
<evidence type="ECO:0000256" key="2">
    <source>
        <dbReference type="SAM" id="Phobius"/>
    </source>
</evidence>
<gene>
    <name evidence="4" type="ORF">GCM10020369_60170</name>
</gene>
<feature type="transmembrane region" description="Helical" evidence="2">
    <location>
        <begin position="314"/>
        <end position="341"/>
    </location>
</feature>
<name>A0ABP6T5J7_9ACTN</name>
<feature type="domain" description="Acyltransferase 3" evidence="3">
    <location>
        <begin position="17"/>
        <end position="333"/>
    </location>
</feature>
<accession>A0ABP6T5J7</accession>
<feature type="transmembrane region" description="Helical" evidence="2">
    <location>
        <begin position="245"/>
        <end position="264"/>
    </location>
</feature>
<feature type="region of interest" description="Disordered" evidence="1">
    <location>
        <begin position="355"/>
        <end position="377"/>
    </location>
</feature>
<dbReference type="Proteomes" id="UP001501676">
    <property type="component" value="Unassembled WGS sequence"/>
</dbReference>
<organism evidence="4 5">
    <name type="scientific">Cryptosporangium minutisporangium</name>
    <dbReference type="NCBI Taxonomy" id="113569"/>
    <lineage>
        <taxon>Bacteria</taxon>
        <taxon>Bacillati</taxon>
        <taxon>Actinomycetota</taxon>
        <taxon>Actinomycetes</taxon>
        <taxon>Cryptosporangiales</taxon>
        <taxon>Cryptosporangiaceae</taxon>
        <taxon>Cryptosporangium</taxon>
    </lineage>
</organism>
<feature type="transmembrane region" description="Helical" evidence="2">
    <location>
        <begin position="159"/>
        <end position="177"/>
    </location>
</feature>
<evidence type="ECO:0000313" key="4">
    <source>
        <dbReference type="EMBL" id="GAA3393676.1"/>
    </source>
</evidence>
<evidence type="ECO:0000259" key="3">
    <source>
        <dbReference type="Pfam" id="PF01757"/>
    </source>
</evidence>
<reference evidence="5" key="1">
    <citation type="journal article" date="2019" name="Int. J. Syst. Evol. Microbiol.">
        <title>The Global Catalogue of Microorganisms (GCM) 10K type strain sequencing project: providing services to taxonomists for standard genome sequencing and annotation.</title>
        <authorList>
            <consortium name="The Broad Institute Genomics Platform"/>
            <consortium name="The Broad Institute Genome Sequencing Center for Infectious Disease"/>
            <person name="Wu L."/>
            <person name="Ma J."/>
        </authorList>
    </citation>
    <scope>NUCLEOTIDE SEQUENCE [LARGE SCALE GENOMIC DNA]</scope>
    <source>
        <strain evidence="5">JCM 9458</strain>
    </source>
</reference>
<feature type="transmembrane region" description="Helical" evidence="2">
    <location>
        <begin position="276"/>
        <end position="294"/>
    </location>
</feature>
<feature type="transmembrane region" description="Helical" evidence="2">
    <location>
        <begin position="21"/>
        <end position="36"/>
    </location>
</feature>
<dbReference type="InterPro" id="IPR002656">
    <property type="entry name" value="Acyl_transf_3_dom"/>
</dbReference>
<feature type="transmembrane region" description="Helical" evidence="2">
    <location>
        <begin position="183"/>
        <end position="202"/>
    </location>
</feature>
<evidence type="ECO:0000256" key="1">
    <source>
        <dbReference type="SAM" id="MobiDB-lite"/>
    </source>
</evidence>
<feature type="compositionally biased region" description="Basic and acidic residues" evidence="1">
    <location>
        <begin position="402"/>
        <end position="411"/>
    </location>
</feature>
<keyword evidence="2" id="KW-0472">Membrane</keyword>
<evidence type="ECO:0000313" key="5">
    <source>
        <dbReference type="Proteomes" id="UP001501676"/>
    </source>
</evidence>
<feature type="transmembrane region" description="Helical" evidence="2">
    <location>
        <begin position="214"/>
        <end position="233"/>
    </location>
</feature>
<dbReference type="RefSeq" id="WP_345731616.1">
    <property type="nucleotide sequence ID" value="NZ_BAAAYN010000043.1"/>
</dbReference>
<sequence>MTTRTTSARAATGGRDRYFDVLRFLCIVWVVVYHIFSTQAWLGFWPAMGLLFAISGSLMVRSLDRGALQTLKNRLQRLLPVLWLAGLIGVPLMFWHGWPSDERPALWRLVFWIFPLSDPPGSEWAQSLTEPLWYLRSIVWFILLSPLLLILFRWYPKTMIALPLAVMVGVGLGSVTFGWGGEIAEGGLMDGFTFLSLWLLGFAHREGMVKKIPVWAVVTFGLVLAGGATFWALTHQVENSYDFNLIPEGQAFYSFGIVLILLRFAPTFSWVGDHRVLDRLITIVNGRAMVIYLWHNVAIELSYPVGEKIDVWRWGGTVGTGLCAVIAVLLTILGMFAFGWIEDVAAQRRPQLLPKDLGKKGGSPAPAPEPVPAAQPEPVAANVNDHTVALTPVAGPESSGSRMDHRSDWPDVRYQPTASGSPGVYRSSAYDGGARVPDPQRPDDESGADPAGSARGEGQSFDDAGWPPRHGSDR</sequence>
<feature type="region of interest" description="Disordered" evidence="1">
    <location>
        <begin position="391"/>
        <end position="474"/>
    </location>
</feature>
<keyword evidence="5" id="KW-1185">Reference proteome</keyword>
<feature type="transmembrane region" description="Helical" evidence="2">
    <location>
        <begin position="42"/>
        <end position="60"/>
    </location>
</feature>
<feature type="transmembrane region" description="Helical" evidence="2">
    <location>
        <begin position="133"/>
        <end position="152"/>
    </location>
</feature>